<dbReference type="Proteomes" id="UP000693970">
    <property type="component" value="Unassembled WGS sequence"/>
</dbReference>
<dbReference type="PANTHER" id="PTHR15629">
    <property type="entry name" value="SH3YL1 PROTEIN"/>
    <property type="match status" value="1"/>
</dbReference>
<dbReference type="InterPro" id="IPR007461">
    <property type="entry name" value="Ysc84_actin-binding"/>
</dbReference>
<feature type="domain" description="Ysc84 actin-binding" evidence="1">
    <location>
        <begin position="99"/>
        <end position="213"/>
    </location>
</feature>
<dbReference type="PANTHER" id="PTHR15629:SF2">
    <property type="entry name" value="SH3 DOMAIN-CONTAINING YSC84-LIKE PROTEIN 1"/>
    <property type="match status" value="1"/>
</dbReference>
<dbReference type="InterPro" id="IPR051702">
    <property type="entry name" value="SH3_domain_YSC84-like"/>
</dbReference>
<evidence type="ECO:0000313" key="3">
    <source>
        <dbReference type="Proteomes" id="UP000693970"/>
    </source>
</evidence>
<sequence length="268" mass="29198">MTEEKTTQEEHLKDDGIGKIRPSRLSMEGYIYNANRVLEACLNPKTKQFPTELVEKCKGVAIITMIQVGALVSLQYGTGLIMKKTESGWSAPSSVSVGGTSFGAVLGGKRDNFIIFIMDDENMEDFATRPQSRISLDASVTAGTVGLKGNVGNEAPKKGTVTFVLSEGVFVGFSVEMFTLEFANRQNEIFYGKKGLKAKDILFKDGAVTIPDNSQLSDVQRKMEMLSRGETWIPSDDDVNRSRHFASEALLKASQFASGKLDGSESGQ</sequence>
<reference evidence="2" key="1">
    <citation type="journal article" date="2021" name="Sci. Rep.">
        <title>Diploid genomic architecture of Nitzschia inconspicua, an elite biomass production diatom.</title>
        <authorList>
            <person name="Oliver A."/>
            <person name="Podell S."/>
            <person name="Pinowska A."/>
            <person name="Traller J.C."/>
            <person name="Smith S.R."/>
            <person name="McClure R."/>
            <person name="Beliaev A."/>
            <person name="Bohutskyi P."/>
            <person name="Hill E.A."/>
            <person name="Rabines A."/>
            <person name="Zheng H."/>
            <person name="Allen L.Z."/>
            <person name="Kuo A."/>
            <person name="Grigoriev I.V."/>
            <person name="Allen A.E."/>
            <person name="Hazlebeck D."/>
            <person name="Allen E.E."/>
        </authorList>
    </citation>
    <scope>NUCLEOTIDE SEQUENCE</scope>
    <source>
        <strain evidence="2">Hildebrandi</strain>
    </source>
</reference>
<dbReference type="OrthoDB" id="44481at2759"/>
<organism evidence="2 3">
    <name type="scientific">Nitzschia inconspicua</name>
    <dbReference type="NCBI Taxonomy" id="303405"/>
    <lineage>
        <taxon>Eukaryota</taxon>
        <taxon>Sar</taxon>
        <taxon>Stramenopiles</taxon>
        <taxon>Ochrophyta</taxon>
        <taxon>Bacillariophyta</taxon>
        <taxon>Bacillariophyceae</taxon>
        <taxon>Bacillariophycidae</taxon>
        <taxon>Bacillariales</taxon>
        <taxon>Bacillariaceae</taxon>
        <taxon>Nitzschia</taxon>
    </lineage>
</organism>
<accession>A0A9K3LUA9</accession>
<evidence type="ECO:0000259" key="1">
    <source>
        <dbReference type="Pfam" id="PF04366"/>
    </source>
</evidence>
<proteinExistence type="predicted"/>
<dbReference type="GO" id="GO:0035091">
    <property type="term" value="F:phosphatidylinositol binding"/>
    <property type="evidence" value="ECO:0007669"/>
    <property type="project" value="TreeGrafter"/>
</dbReference>
<reference evidence="2" key="2">
    <citation type="submission" date="2021-04" db="EMBL/GenBank/DDBJ databases">
        <authorList>
            <person name="Podell S."/>
        </authorList>
    </citation>
    <scope>NUCLEOTIDE SEQUENCE</scope>
    <source>
        <strain evidence="2">Hildebrandi</strain>
    </source>
</reference>
<dbReference type="CDD" id="cd11524">
    <property type="entry name" value="SYLF"/>
    <property type="match status" value="1"/>
</dbReference>
<comment type="caution">
    <text evidence="2">The sequence shown here is derived from an EMBL/GenBank/DDBJ whole genome shotgun (WGS) entry which is preliminary data.</text>
</comment>
<keyword evidence="3" id="KW-1185">Reference proteome</keyword>
<gene>
    <name evidence="2" type="ORF">IV203_031115</name>
</gene>
<dbReference type="EMBL" id="JAGRRH010000006">
    <property type="protein sequence ID" value="KAG7368372.1"/>
    <property type="molecule type" value="Genomic_DNA"/>
</dbReference>
<protein>
    <submittedName>
        <fullName evidence="2">Las17-binding protein actin regulator</fullName>
    </submittedName>
</protein>
<evidence type="ECO:0000313" key="2">
    <source>
        <dbReference type="EMBL" id="KAG7368372.1"/>
    </source>
</evidence>
<dbReference type="Pfam" id="PF04366">
    <property type="entry name" value="Ysc84"/>
    <property type="match status" value="1"/>
</dbReference>
<name>A0A9K3LUA9_9STRA</name>
<dbReference type="AlphaFoldDB" id="A0A9K3LUA9"/>